<dbReference type="Pfam" id="PF16045">
    <property type="entry name" value="LisH_2"/>
    <property type="match status" value="1"/>
</dbReference>
<evidence type="ECO:0000256" key="2">
    <source>
        <dbReference type="SAM" id="MobiDB-lite"/>
    </source>
</evidence>
<comment type="caution">
    <text evidence="3">The sequence shown here is derived from an EMBL/GenBank/DDBJ whole genome shotgun (WGS) entry which is preliminary data.</text>
</comment>
<feature type="compositionally biased region" description="Polar residues" evidence="2">
    <location>
        <begin position="558"/>
        <end position="575"/>
    </location>
</feature>
<keyword evidence="1" id="KW-0175">Coiled coil</keyword>
<feature type="coiled-coil region" evidence="1">
    <location>
        <begin position="281"/>
        <end position="329"/>
    </location>
</feature>
<accession>A0ABD0J4N7</accession>
<evidence type="ECO:0000256" key="1">
    <source>
        <dbReference type="SAM" id="Coils"/>
    </source>
</evidence>
<dbReference type="AlphaFoldDB" id="A0ABD0J4N7"/>
<dbReference type="InterPro" id="IPR006594">
    <property type="entry name" value="LisH"/>
</dbReference>
<dbReference type="PANTHER" id="PTHR39063">
    <property type="entry name" value="ORAL-FACIAL-DIGITAL SYNDROME 1 PROTEIN HOMOLOG"/>
    <property type="match status" value="1"/>
</dbReference>
<sequence>MADDAPEFLSAEELRNRLYHSLRNRGLVNSIKSQLRTNLITELQQSVQGPLTVRDLEPRESEPLLLRAANSLVADHLRQSQYEYSLGVFLPESGLAQDKVFQPEDLLRLLHISPQSRLYKRLWMKSETEGTKGLLWQILSEVAALHANATQDSGIQADLSRHGPITSLDDKLHSLEELYSSRRDELGRSSRSSLKLELARLKDSEIARMRMEEKENSRKELEQTKRELQRTYQEKYDALVERERNAIERLQKEQEVRTDSEGDVTTRKRGVLPTSDAAVGIESIRQREAELKREAEVNKREKQLCDDRNKAKEDELRRREMELRNKEVQFDQRLQNEMAQFKLDHQAKFIERVQNVEIRECKVKEEERFVAEEKSKVQSLKDELRDKTHRVNELETALQEARHAEVTATRHNEFINAKMRDMADYKTLKEQCVQQRNELETLRTRLSEVLNMNERERGRQEELLRELRRPTPETLMMQRDLERARENLRQEQVVSEQQKQLLDWIGTGIWFRGWRSRCLQMKEMNREVVDLRKQLAMTQTALNSEVYRKPKDGGQDGTALNVSHRSGTEPSQGSPRHSLRPITPDLDPRGSRGPLTYLGDKDVYNDVDSEVDLIPSSRQRRLSEFSDDHSSAASADIVAETKYRLQGLEKEAQTLERAYHDFHCQMTNVSALSANPPPAVQPGAGNTSQIEIPIKTGPSHRPVQSPPHSPIPHDRPMSSTPYKIRPATSFHDADSFAELSVGKSKDRRKAPPDFNLSNASDDIDGETGNKDLTAETRHVESRPITVGDLEARPGSPSMLFVAGSESGGSLNQQEEKAKVETQSVEPAVTRPPASLPPISLDSAWKQPAAASLDDAWK</sequence>
<feature type="coiled-coil region" evidence="1">
    <location>
        <begin position="204"/>
        <end position="253"/>
    </location>
</feature>
<dbReference type="PROSITE" id="PS50896">
    <property type="entry name" value="LISH"/>
    <property type="match status" value="1"/>
</dbReference>
<evidence type="ECO:0000313" key="4">
    <source>
        <dbReference type="Proteomes" id="UP001519460"/>
    </source>
</evidence>
<feature type="non-terminal residue" evidence="3">
    <location>
        <position position="857"/>
    </location>
</feature>
<feature type="coiled-coil region" evidence="1">
    <location>
        <begin position="638"/>
        <end position="665"/>
    </location>
</feature>
<feature type="region of interest" description="Disordered" evidence="2">
    <location>
        <begin position="543"/>
        <end position="601"/>
    </location>
</feature>
<dbReference type="Proteomes" id="UP001519460">
    <property type="component" value="Unassembled WGS sequence"/>
</dbReference>
<gene>
    <name evidence="3" type="ORF">BaRGS_00038850</name>
</gene>
<dbReference type="PANTHER" id="PTHR39063:SF1">
    <property type="entry name" value="OFD1 CENTRIOLE AND CENTRIOLAR SATELLITE PROTEIN"/>
    <property type="match status" value="1"/>
</dbReference>
<feature type="coiled-coil region" evidence="1">
    <location>
        <begin position="478"/>
        <end position="541"/>
    </location>
</feature>
<reference evidence="3 4" key="1">
    <citation type="journal article" date="2023" name="Sci. Data">
        <title>Genome assembly of the Korean intertidal mud-creeper Batillaria attramentaria.</title>
        <authorList>
            <person name="Patra A.K."/>
            <person name="Ho P.T."/>
            <person name="Jun S."/>
            <person name="Lee S.J."/>
            <person name="Kim Y."/>
            <person name="Won Y.J."/>
        </authorList>
    </citation>
    <scope>NUCLEOTIDE SEQUENCE [LARGE SCALE GENOMIC DNA]</scope>
    <source>
        <strain evidence="3">Wonlab-2016</strain>
    </source>
</reference>
<feature type="region of interest" description="Disordered" evidence="2">
    <location>
        <begin position="679"/>
        <end position="729"/>
    </location>
</feature>
<keyword evidence="4" id="KW-1185">Reference proteome</keyword>
<evidence type="ECO:0008006" key="5">
    <source>
        <dbReference type="Google" id="ProtNLM"/>
    </source>
</evidence>
<dbReference type="InterPro" id="IPR055289">
    <property type="entry name" value="OFD1"/>
</dbReference>
<dbReference type="EMBL" id="JACVVK020000647">
    <property type="protein sequence ID" value="KAK7460735.1"/>
    <property type="molecule type" value="Genomic_DNA"/>
</dbReference>
<evidence type="ECO:0000313" key="3">
    <source>
        <dbReference type="EMBL" id="KAK7460735.1"/>
    </source>
</evidence>
<organism evidence="3 4">
    <name type="scientific">Batillaria attramentaria</name>
    <dbReference type="NCBI Taxonomy" id="370345"/>
    <lineage>
        <taxon>Eukaryota</taxon>
        <taxon>Metazoa</taxon>
        <taxon>Spiralia</taxon>
        <taxon>Lophotrochozoa</taxon>
        <taxon>Mollusca</taxon>
        <taxon>Gastropoda</taxon>
        <taxon>Caenogastropoda</taxon>
        <taxon>Sorbeoconcha</taxon>
        <taxon>Cerithioidea</taxon>
        <taxon>Batillariidae</taxon>
        <taxon>Batillaria</taxon>
    </lineage>
</organism>
<proteinExistence type="predicted"/>
<feature type="region of interest" description="Disordered" evidence="2">
    <location>
        <begin position="741"/>
        <end position="857"/>
    </location>
</feature>
<name>A0ABD0J4N7_9CAEN</name>
<protein>
    <recommendedName>
        <fullName evidence="5">LisH domain-containing protein</fullName>
    </recommendedName>
</protein>
<feature type="coiled-coil region" evidence="1">
    <location>
        <begin position="363"/>
        <end position="445"/>
    </location>
</feature>
<feature type="compositionally biased region" description="Basic and acidic residues" evidence="2">
    <location>
        <begin position="767"/>
        <end position="781"/>
    </location>
</feature>